<dbReference type="Proteomes" id="UP001141552">
    <property type="component" value="Unassembled WGS sequence"/>
</dbReference>
<dbReference type="CDD" id="cd22157">
    <property type="entry name" value="F-box_AtFBW1-like"/>
    <property type="match status" value="1"/>
</dbReference>
<gene>
    <name evidence="2" type="ORF">Tsubulata_039617</name>
</gene>
<proteinExistence type="predicted"/>
<dbReference type="InterPro" id="IPR036047">
    <property type="entry name" value="F-box-like_dom_sf"/>
</dbReference>
<feature type="domain" description="F-box" evidence="1">
    <location>
        <begin position="6"/>
        <end position="46"/>
    </location>
</feature>
<dbReference type="InterPro" id="IPR001810">
    <property type="entry name" value="F-box_dom"/>
</dbReference>
<comment type="caution">
    <text evidence="2">The sequence shown here is derived from an EMBL/GenBank/DDBJ whole genome shotgun (WGS) entry which is preliminary data.</text>
</comment>
<evidence type="ECO:0000259" key="1">
    <source>
        <dbReference type="SMART" id="SM00256"/>
    </source>
</evidence>
<sequence>GMGNCFPVDFVEEILAHLPNKSIMRFRCVSKEWSSYLVSDEFYKLRFTLRPHERLLKLTDSGFSFINYEDSLIPSTEQSFPFKKPNKLVDFIGSCDGLVCLSLGCPLHGRSFDSSKQELVLWNPCTGIHREMPKLLDVADYREARAFGFGYAPASCDYKIYIRVILQSQEEVTQIFSLKANSWKKIKNHGENLRGNGLLLNGALHWDDEGVFGAHNIIAFDLEKEEAYDVPSPPLYLLRDVQFAMVGIIGDCLCMHGGWYDTTMPNYDALHIWIMKEYCVQTSWVPLIKVMYDETGLDGCCYDASDMVPQFINNNGYMLMQGEGGDVYLIDTQSECTHL</sequence>
<dbReference type="SMART" id="SM00256">
    <property type="entry name" value="FBOX"/>
    <property type="match status" value="1"/>
</dbReference>
<dbReference type="PANTHER" id="PTHR31672:SF13">
    <property type="entry name" value="F-BOX PROTEIN CPR30-LIKE"/>
    <property type="match status" value="1"/>
</dbReference>
<dbReference type="InterPro" id="IPR017451">
    <property type="entry name" value="F-box-assoc_interact_dom"/>
</dbReference>
<reference evidence="2" key="2">
    <citation type="journal article" date="2023" name="Plants (Basel)">
        <title>Annotation of the Turnera subulata (Passifloraceae) Draft Genome Reveals the S-Locus Evolved after the Divergence of Turneroideae from Passifloroideae in a Stepwise Manner.</title>
        <authorList>
            <person name="Henning P.M."/>
            <person name="Roalson E.H."/>
            <person name="Mir W."/>
            <person name="McCubbin A.G."/>
            <person name="Shore J.S."/>
        </authorList>
    </citation>
    <scope>NUCLEOTIDE SEQUENCE</scope>
    <source>
        <strain evidence="2">F60SS</strain>
    </source>
</reference>
<keyword evidence="3" id="KW-1185">Reference proteome</keyword>
<dbReference type="PANTHER" id="PTHR31672">
    <property type="entry name" value="BNACNNG10540D PROTEIN"/>
    <property type="match status" value="1"/>
</dbReference>
<dbReference type="NCBIfam" id="TIGR01640">
    <property type="entry name" value="F_box_assoc_1"/>
    <property type="match status" value="1"/>
</dbReference>
<dbReference type="EMBL" id="JAKUCV010007417">
    <property type="protein sequence ID" value="KAJ4823578.1"/>
    <property type="molecule type" value="Genomic_DNA"/>
</dbReference>
<evidence type="ECO:0000313" key="3">
    <source>
        <dbReference type="Proteomes" id="UP001141552"/>
    </source>
</evidence>
<dbReference type="AlphaFoldDB" id="A0A9Q0F217"/>
<dbReference type="Pfam" id="PF07734">
    <property type="entry name" value="FBA_1"/>
    <property type="match status" value="1"/>
</dbReference>
<name>A0A9Q0F217_9ROSI</name>
<dbReference type="SUPFAM" id="SSF81383">
    <property type="entry name" value="F-box domain"/>
    <property type="match status" value="1"/>
</dbReference>
<dbReference type="InterPro" id="IPR006527">
    <property type="entry name" value="F-box-assoc_dom_typ1"/>
</dbReference>
<accession>A0A9Q0F217</accession>
<feature type="non-terminal residue" evidence="2">
    <location>
        <position position="339"/>
    </location>
</feature>
<evidence type="ECO:0000313" key="2">
    <source>
        <dbReference type="EMBL" id="KAJ4823578.1"/>
    </source>
</evidence>
<dbReference type="Pfam" id="PF00646">
    <property type="entry name" value="F-box"/>
    <property type="match status" value="1"/>
</dbReference>
<reference evidence="2" key="1">
    <citation type="submission" date="2022-02" db="EMBL/GenBank/DDBJ databases">
        <authorList>
            <person name="Henning P.M."/>
            <person name="McCubbin A.G."/>
            <person name="Shore J.S."/>
        </authorList>
    </citation>
    <scope>NUCLEOTIDE SEQUENCE</scope>
    <source>
        <strain evidence="2">F60SS</strain>
        <tissue evidence="2">Leaves</tissue>
    </source>
</reference>
<protein>
    <recommendedName>
        <fullName evidence="1">F-box domain-containing protein</fullName>
    </recommendedName>
</protein>
<organism evidence="2 3">
    <name type="scientific">Turnera subulata</name>
    <dbReference type="NCBI Taxonomy" id="218843"/>
    <lineage>
        <taxon>Eukaryota</taxon>
        <taxon>Viridiplantae</taxon>
        <taxon>Streptophyta</taxon>
        <taxon>Embryophyta</taxon>
        <taxon>Tracheophyta</taxon>
        <taxon>Spermatophyta</taxon>
        <taxon>Magnoliopsida</taxon>
        <taxon>eudicotyledons</taxon>
        <taxon>Gunneridae</taxon>
        <taxon>Pentapetalae</taxon>
        <taxon>rosids</taxon>
        <taxon>fabids</taxon>
        <taxon>Malpighiales</taxon>
        <taxon>Passifloraceae</taxon>
        <taxon>Turnera</taxon>
    </lineage>
</organism>
<dbReference type="InterPro" id="IPR050796">
    <property type="entry name" value="SCF_F-box_component"/>
</dbReference>
<dbReference type="OrthoDB" id="591557at2759"/>